<dbReference type="InterPro" id="IPR006594">
    <property type="entry name" value="LisH"/>
</dbReference>
<gene>
    <name evidence="3" type="ORF">PC113_g17503</name>
</gene>
<feature type="compositionally biased region" description="Basic and acidic residues" evidence="1">
    <location>
        <begin position="55"/>
        <end position="65"/>
    </location>
</feature>
<dbReference type="PROSITE" id="PS50896">
    <property type="entry name" value="LISH"/>
    <property type="match status" value="1"/>
</dbReference>
<organism evidence="3 4">
    <name type="scientific">Phytophthora cactorum</name>
    <dbReference type="NCBI Taxonomy" id="29920"/>
    <lineage>
        <taxon>Eukaryota</taxon>
        <taxon>Sar</taxon>
        <taxon>Stramenopiles</taxon>
        <taxon>Oomycota</taxon>
        <taxon>Peronosporomycetes</taxon>
        <taxon>Peronosporales</taxon>
        <taxon>Peronosporaceae</taxon>
        <taxon>Phytophthora</taxon>
    </lineage>
</organism>
<feature type="signal peptide" evidence="2">
    <location>
        <begin position="1"/>
        <end position="28"/>
    </location>
</feature>
<evidence type="ECO:0000313" key="3">
    <source>
        <dbReference type="EMBL" id="KAG2848747.1"/>
    </source>
</evidence>
<comment type="caution">
    <text evidence="3">The sequence shown here is derived from an EMBL/GenBank/DDBJ whole genome shotgun (WGS) entry which is preliminary data.</text>
</comment>
<sequence>MFCTSWCLRYMLVNVMIILALFWHGSSATLTLHCVMTEPVTGDESAATTWEVEQRKSQLESVKEDEPQDEGEAPSVTVSKPMDKLKAFALQLMEEFFTQHKLEDTLAALQAELQRKRFPRPDDQLWFEMHNSCRVALTRGSSSCSSTLEKLLAFCVSPTAARAAGSLALDVKAPPVTLCLASPQPNSISKLKQTSFSLKQAYSQMLSPVIRPSQRHKHGAPLTPAAGAGRPKTNASVSATKGELSISASFSELEMDNVLQPNDSRPSSLGPVETKQQSSSIKKHKPKKKRSYGSDSNNKAISQPHPHPSRTESSMVMAFDEQIKRDLSSGRILARELRNLRTEQAKFDSLRRGTASLEAALARHDPYAKELVRERYGFIHRVECALCTYPFLPVNLPHRVSFKCIMDLHELWGYQPPQREIAARYRPPFCYDAVSVCRMCGPILFEHTTATPDAYSDQTMARASSLSALKTRPVADNAERRTFCFDPYALPPLFGDDVIEDGDSYAGEEVTNEILRGNGAGAAQESPAKAIVYSQQQTDTAAFMSSKEWEVINPLRSNIRQVMENTVKSP</sequence>
<feature type="region of interest" description="Disordered" evidence="1">
    <location>
        <begin position="258"/>
        <end position="312"/>
    </location>
</feature>
<keyword evidence="2" id="KW-0732">Signal</keyword>
<name>A0A8T0YSI3_9STRA</name>
<evidence type="ECO:0000256" key="1">
    <source>
        <dbReference type="SAM" id="MobiDB-lite"/>
    </source>
</evidence>
<evidence type="ECO:0008006" key="5">
    <source>
        <dbReference type="Google" id="ProtNLM"/>
    </source>
</evidence>
<dbReference type="VEuPathDB" id="FungiDB:PC110_g3598"/>
<dbReference type="EMBL" id="RCMG01000760">
    <property type="protein sequence ID" value="KAG2848747.1"/>
    <property type="molecule type" value="Genomic_DNA"/>
</dbReference>
<proteinExistence type="predicted"/>
<evidence type="ECO:0000313" key="4">
    <source>
        <dbReference type="Proteomes" id="UP000735874"/>
    </source>
</evidence>
<dbReference type="Proteomes" id="UP000735874">
    <property type="component" value="Unassembled WGS sequence"/>
</dbReference>
<feature type="compositionally biased region" description="Basic residues" evidence="1">
    <location>
        <begin position="281"/>
        <end position="291"/>
    </location>
</feature>
<feature type="chain" id="PRO_5035894090" description="LisH domain-containing protein" evidence="2">
    <location>
        <begin position="29"/>
        <end position="570"/>
    </location>
</feature>
<feature type="region of interest" description="Disordered" evidence="1">
    <location>
        <begin position="210"/>
        <end position="240"/>
    </location>
</feature>
<accession>A0A8T0YSI3</accession>
<reference evidence="3" key="1">
    <citation type="submission" date="2018-10" db="EMBL/GenBank/DDBJ databases">
        <title>Effector identification in a new, highly contiguous assembly of the strawberry crown rot pathogen Phytophthora cactorum.</title>
        <authorList>
            <person name="Armitage A.D."/>
            <person name="Nellist C.F."/>
            <person name="Bates H."/>
            <person name="Vickerstaff R.J."/>
            <person name="Harrison R.J."/>
        </authorList>
    </citation>
    <scope>NUCLEOTIDE SEQUENCE</scope>
    <source>
        <strain evidence="3">15-7</strain>
    </source>
</reference>
<dbReference type="AlphaFoldDB" id="A0A8T0YSI3"/>
<evidence type="ECO:0000256" key="2">
    <source>
        <dbReference type="SAM" id="SignalP"/>
    </source>
</evidence>
<protein>
    <recommendedName>
        <fullName evidence="5">LisH domain-containing protein</fullName>
    </recommendedName>
</protein>
<feature type="region of interest" description="Disordered" evidence="1">
    <location>
        <begin position="55"/>
        <end position="76"/>
    </location>
</feature>